<dbReference type="InterPro" id="IPR001478">
    <property type="entry name" value="PDZ"/>
</dbReference>
<evidence type="ECO:0000256" key="4">
    <source>
        <dbReference type="ARBA" id="ARBA00022670"/>
    </source>
</evidence>
<evidence type="ECO:0000313" key="14">
    <source>
        <dbReference type="Proteomes" id="UP000199648"/>
    </source>
</evidence>
<dbReference type="InterPro" id="IPR041489">
    <property type="entry name" value="PDZ_6"/>
</dbReference>
<name>A0A1G5Q202_9GAMM</name>
<feature type="domain" description="PDZ" evidence="12">
    <location>
        <begin position="210"/>
        <end position="279"/>
    </location>
</feature>
<accession>A0A1G5Q202</accession>
<dbReference type="SMART" id="SM00228">
    <property type="entry name" value="PDZ"/>
    <property type="match status" value="2"/>
</dbReference>
<feature type="transmembrane region" description="Helical" evidence="11">
    <location>
        <begin position="98"/>
        <end position="120"/>
    </location>
</feature>
<evidence type="ECO:0000256" key="10">
    <source>
        <dbReference type="ARBA" id="ARBA00023136"/>
    </source>
</evidence>
<keyword evidence="14" id="KW-1185">Reference proteome</keyword>
<reference evidence="13 14" key="1">
    <citation type="submission" date="2016-10" db="EMBL/GenBank/DDBJ databases">
        <authorList>
            <person name="de Groot N.N."/>
        </authorList>
    </citation>
    <scope>NUCLEOTIDE SEQUENCE [LARGE SCALE GENOMIC DNA]</scope>
    <source>
        <strain evidence="13 14">HLD2</strain>
    </source>
</reference>
<keyword evidence="10 11" id="KW-0472">Membrane</keyword>
<evidence type="ECO:0000256" key="1">
    <source>
        <dbReference type="ARBA" id="ARBA00001947"/>
    </source>
</evidence>
<dbReference type="OrthoDB" id="9782003at2"/>
<dbReference type="Pfam" id="PF17820">
    <property type="entry name" value="PDZ_6"/>
    <property type="match status" value="2"/>
</dbReference>
<dbReference type="GO" id="GO:0004222">
    <property type="term" value="F:metalloendopeptidase activity"/>
    <property type="evidence" value="ECO:0007669"/>
    <property type="project" value="InterPro"/>
</dbReference>
<dbReference type="AlphaFoldDB" id="A0A1G5Q202"/>
<keyword evidence="6 11" id="KW-0378">Hydrolase</keyword>
<dbReference type="RefSeq" id="WP_092993960.1">
    <property type="nucleotide sequence ID" value="NZ_FMWD01000003.1"/>
</dbReference>
<dbReference type="Proteomes" id="UP000199648">
    <property type="component" value="Unassembled WGS sequence"/>
</dbReference>
<evidence type="ECO:0000256" key="5">
    <source>
        <dbReference type="ARBA" id="ARBA00022692"/>
    </source>
</evidence>
<dbReference type="GO" id="GO:0006508">
    <property type="term" value="P:proteolysis"/>
    <property type="evidence" value="ECO:0007669"/>
    <property type="project" value="UniProtKB-KW"/>
</dbReference>
<keyword evidence="4 13" id="KW-0645">Protease</keyword>
<feature type="transmembrane region" description="Helical" evidence="11">
    <location>
        <begin position="426"/>
        <end position="444"/>
    </location>
</feature>
<keyword evidence="8 11" id="KW-1133">Transmembrane helix</keyword>
<feature type="transmembrane region" description="Helical" evidence="11">
    <location>
        <begin position="379"/>
        <end position="400"/>
    </location>
</feature>
<dbReference type="GO" id="GO:0046872">
    <property type="term" value="F:metal ion binding"/>
    <property type="evidence" value="ECO:0007669"/>
    <property type="project" value="UniProtKB-KW"/>
</dbReference>
<dbReference type="Gene3D" id="2.30.42.10">
    <property type="match status" value="2"/>
</dbReference>
<feature type="domain" description="PDZ" evidence="12">
    <location>
        <begin position="115"/>
        <end position="187"/>
    </location>
</feature>
<dbReference type="CDD" id="cd23081">
    <property type="entry name" value="cpPDZ_EcRseP-like"/>
    <property type="match status" value="1"/>
</dbReference>
<proteinExistence type="inferred from homology"/>
<keyword evidence="9 11" id="KW-0482">Metalloprotease</keyword>
<keyword evidence="7 11" id="KW-0862">Zinc</keyword>
<evidence type="ECO:0000256" key="11">
    <source>
        <dbReference type="RuleBase" id="RU362031"/>
    </source>
</evidence>
<dbReference type="InterPro" id="IPR004387">
    <property type="entry name" value="Pept_M50_Zn"/>
</dbReference>
<dbReference type="CDD" id="cd06163">
    <property type="entry name" value="S2P-M50_PDZ_RseP-like"/>
    <property type="match status" value="2"/>
</dbReference>
<evidence type="ECO:0000256" key="6">
    <source>
        <dbReference type="ARBA" id="ARBA00022801"/>
    </source>
</evidence>
<evidence type="ECO:0000256" key="3">
    <source>
        <dbReference type="ARBA" id="ARBA00007931"/>
    </source>
</evidence>
<gene>
    <name evidence="13" type="ORF">SAMN03097708_01208</name>
</gene>
<dbReference type="NCBIfam" id="TIGR00054">
    <property type="entry name" value="RIP metalloprotease RseP"/>
    <property type="match status" value="1"/>
</dbReference>
<dbReference type="InterPro" id="IPR008915">
    <property type="entry name" value="Peptidase_M50"/>
</dbReference>
<sequence length="452" mass="49057">MIDFIGSVLALVVALGVLIAVHEFGHFWVARRMGVKVLRFSIGFGRPLWSRKGADGTEYVVAAIPLGGYVKMLDEREVEVPEEELDRAFNRKSVARRFAIVAAGPFFNFLFAVFAFWLMFVNGIPGIKPIVGEVVEETPAARADLRPGQQIVAVGGEETPTWDAVFDRLLPKLLLGEPVELTILTDGRTETRQLPLKRAGRDVKPEELVSTIGLRPQRPDLQPVIGEIQAGSPAENAGLQPDDEVVAIAGQPVHDWQSMVEVIRENPGEALTFSLLRNGERIEIEITPARVETEQGAVGRIGAQVKVDPSQVAALTSTWQQGPVEAVGASIGRTWEMSTLTLRMLGEMVIGRVSTESISGPITIARYAKDSAYAGFSRFLSFLAIVSISLGVLNLLPIPVLDGGHLMFYLVEAVKGSPVSETTEAVGQRIGIAIIIALMTLAFYNDLVRLTG</sequence>
<dbReference type="GO" id="GO:0016020">
    <property type="term" value="C:membrane"/>
    <property type="evidence" value="ECO:0007669"/>
    <property type="project" value="UniProtKB-SubCell"/>
</dbReference>
<evidence type="ECO:0000256" key="8">
    <source>
        <dbReference type="ARBA" id="ARBA00022989"/>
    </source>
</evidence>
<keyword evidence="5 11" id="KW-0812">Transmembrane</keyword>
<dbReference type="EC" id="3.4.24.-" evidence="11"/>
<dbReference type="SUPFAM" id="SSF50156">
    <property type="entry name" value="PDZ domain-like"/>
    <property type="match status" value="2"/>
</dbReference>
<evidence type="ECO:0000256" key="9">
    <source>
        <dbReference type="ARBA" id="ARBA00023049"/>
    </source>
</evidence>
<dbReference type="Pfam" id="PF02163">
    <property type="entry name" value="Peptidase_M50"/>
    <property type="match status" value="1"/>
</dbReference>
<dbReference type="PANTHER" id="PTHR42837:SF2">
    <property type="entry name" value="MEMBRANE METALLOPROTEASE ARASP2, CHLOROPLASTIC-RELATED"/>
    <property type="match status" value="1"/>
</dbReference>
<evidence type="ECO:0000256" key="2">
    <source>
        <dbReference type="ARBA" id="ARBA00004141"/>
    </source>
</evidence>
<keyword evidence="11" id="KW-0479">Metal-binding</keyword>
<dbReference type="InterPro" id="IPR036034">
    <property type="entry name" value="PDZ_sf"/>
</dbReference>
<organism evidence="13 14">
    <name type="scientific">Thiohalomonas denitrificans</name>
    <dbReference type="NCBI Taxonomy" id="415747"/>
    <lineage>
        <taxon>Bacteria</taxon>
        <taxon>Pseudomonadati</taxon>
        <taxon>Pseudomonadota</taxon>
        <taxon>Gammaproteobacteria</taxon>
        <taxon>Thiohalomonadales</taxon>
        <taxon>Thiohalomonadaceae</taxon>
        <taxon>Thiohalomonas</taxon>
    </lineage>
</organism>
<dbReference type="STRING" id="415747.SAMN03097708_01208"/>
<comment type="similarity">
    <text evidence="3 11">Belongs to the peptidase M50B family.</text>
</comment>
<dbReference type="EMBL" id="FMWD01000003">
    <property type="protein sequence ID" value="SCZ55833.1"/>
    <property type="molecule type" value="Genomic_DNA"/>
</dbReference>
<dbReference type="PANTHER" id="PTHR42837">
    <property type="entry name" value="REGULATOR OF SIGMA-E PROTEASE RSEP"/>
    <property type="match status" value="1"/>
</dbReference>
<evidence type="ECO:0000256" key="7">
    <source>
        <dbReference type="ARBA" id="ARBA00022833"/>
    </source>
</evidence>
<comment type="cofactor">
    <cofactor evidence="1 11">
        <name>Zn(2+)</name>
        <dbReference type="ChEBI" id="CHEBI:29105"/>
    </cofactor>
</comment>
<protein>
    <recommendedName>
        <fullName evidence="11">Zinc metalloprotease</fullName>
        <ecNumber evidence="11">3.4.24.-</ecNumber>
    </recommendedName>
</protein>
<evidence type="ECO:0000313" key="13">
    <source>
        <dbReference type="EMBL" id="SCZ55833.1"/>
    </source>
</evidence>
<evidence type="ECO:0000259" key="12">
    <source>
        <dbReference type="SMART" id="SM00228"/>
    </source>
</evidence>
<comment type="subcellular location">
    <subcellularLocation>
        <location evidence="2">Membrane</location>
        <topology evidence="2">Multi-pass membrane protein</topology>
    </subcellularLocation>
</comment>